<protein>
    <submittedName>
        <fullName evidence="1">UDP-glucuronic acid decarboxylase 1</fullName>
    </submittedName>
</protein>
<proteinExistence type="predicted"/>
<comment type="caution">
    <text evidence="1">The sequence shown here is derived from an EMBL/GenBank/DDBJ whole genome shotgun (WGS) entry which is preliminary data.</text>
</comment>
<gene>
    <name evidence="1" type="ORF">CTI12_AA126730</name>
</gene>
<dbReference type="OrthoDB" id="331544at2759"/>
<accession>A0A2U1PQ04</accession>
<organism evidence="1 2">
    <name type="scientific">Artemisia annua</name>
    <name type="common">Sweet wormwood</name>
    <dbReference type="NCBI Taxonomy" id="35608"/>
    <lineage>
        <taxon>Eukaryota</taxon>
        <taxon>Viridiplantae</taxon>
        <taxon>Streptophyta</taxon>
        <taxon>Embryophyta</taxon>
        <taxon>Tracheophyta</taxon>
        <taxon>Spermatophyta</taxon>
        <taxon>Magnoliopsida</taxon>
        <taxon>eudicotyledons</taxon>
        <taxon>Gunneridae</taxon>
        <taxon>Pentapetalae</taxon>
        <taxon>asterids</taxon>
        <taxon>campanulids</taxon>
        <taxon>Asterales</taxon>
        <taxon>Asteraceae</taxon>
        <taxon>Asteroideae</taxon>
        <taxon>Anthemideae</taxon>
        <taxon>Artemisiinae</taxon>
        <taxon>Artemisia</taxon>
    </lineage>
</organism>
<name>A0A2U1PQ04_ARTAN</name>
<dbReference type="Proteomes" id="UP000245207">
    <property type="component" value="Unassembled WGS sequence"/>
</dbReference>
<dbReference type="STRING" id="35608.A0A2U1PQ04"/>
<sequence length="95" mass="11327">MGPNIHLFVEKKEDNVNTLTVLVHRLLQRFNHTVKEGVFGKKYLSISLKYIRYVDYTPDDPRQRKLVITKDNELLGWELKIKLRDGLPLMEEDFR</sequence>
<evidence type="ECO:0000313" key="1">
    <source>
        <dbReference type="EMBL" id="PWA87810.1"/>
    </source>
</evidence>
<keyword evidence="2" id="KW-1185">Reference proteome</keyword>
<dbReference type="Gene3D" id="3.90.25.10">
    <property type="entry name" value="UDP-galactose 4-epimerase, domain 1"/>
    <property type="match status" value="1"/>
</dbReference>
<dbReference type="AlphaFoldDB" id="A0A2U1PQ04"/>
<reference evidence="1 2" key="1">
    <citation type="journal article" date="2018" name="Mol. Plant">
        <title>The genome of Artemisia annua provides insight into the evolution of Asteraceae family and artemisinin biosynthesis.</title>
        <authorList>
            <person name="Shen Q."/>
            <person name="Zhang L."/>
            <person name="Liao Z."/>
            <person name="Wang S."/>
            <person name="Yan T."/>
            <person name="Shi P."/>
            <person name="Liu M."/>
            <person name="Fu X."/>
            <person name="Pan Q."/>
            <person name="Wang Y."/>
            <person name="Lv Z."/>
            <person name="Lu X."/>
            <person name="Zhang F."/>
            <person name="Jiang W."/>
            <person name="Ma Y."/>
            <person name="Chen M."/>
            <person name="Hao X."/>
            <person name="Li L."/>
            <person name="Tang Y."/>
            <person name="Lv G."/>
            <person name="Zhou Y."/>
            <person name="Sun X."/>
            <person name="Brodelius P.E."/>
            <person name="Rose J.K.C."/>
            <person name="Tang K."/>
        </authorList>
    </citation>
    <scope>NUCLEOTIDE SEQUENCE [LARGE SCALE GENOMIC DNA]</scope>
    <source>
        <strain evidence="2">cv. Huhao1</strain>
        <tissue evidence="1">Leaf</tissue>
    </source>
</reference>
<dbReference type="EMBL" id="PKPP01000875">
    <property type="protein sequence ID" value="PWA87810.1"/>
    <property type="molecule type" value="Genomic_DNA"/>
</dbReference>
<evidence type="ECO:0000313" key="2">
    <source>
        <dbReference type="Proteomes" id="UP000245207"/>
    </source>
</evidence>